<dbReference type="InterPro" id="IPR006076">
    <property type="entry name" value="FAD-dep_OxRdtase"/>
</dbReference>
<name>A0AAP2DDP9_9BACT</name>
<dbReference type="Gene3D" id="3.30.9.10">
    <property type="entry name" value="D-Amino Acid Oxidase, subunit A, domain 2"/>
    <property type="match status" value="1"/>
</dbReference>
<dbReference type="PANTHER" id="PTHR13847">
    <property type="entry name" value="SARCOSINE DEHYDROGENASE-RELATED"/>
    <property type="match status" value="1"/>
</dbReference>
<dbReference type="GO" id="GO:0005737">
    <property type="term" value="C:cytoplasm"/>
    <property type="evidence" value="ECO:0007669"/>
    <property type="project" value="TreeGrafter"/>
</dbReference>
<dbReference type="SUPFAM" id="SSF54373">
    <property type="entry name" value="FAD-linked reductases, C-terminal domain"/>
    <property type="match status" value="1"/>
</dbReference>
<sequence length="349" mass="38858">MQAVDYIVVGQGLAGSAVAVQLLQRKKRIVVIDQPAGNSSSRIAAGLFNPITGKKMTKTWLADALFPYLHEYYPAVEARTARKFFFPMPLYRPFLSIEEQNEWMARSAEPGYGPYIDTIHQRPAIPGIHDPWGGLMLRQCGYLDTTAYIEAVRGWITEAGTLLEETFDPTRLQVSPAGVQYGAYTALGIIFCQGVAAARGFEWLPVKPLKGETIRIKTGFQHNAIINRGVYLVPGAGPGERRVGATYDFHDSTPTTTPAARETLDQKLKELVVFPYDITGQDWGFRPTVPDRRPLVGIHPELPSMAVFTGLGTKGVSLSPYFSEVLIRRLENHTPLNKEIDIERYKSLY</sequence>
<dbReference type="EMBL" id="JAHESC010000056">
    <property type="protein sequence ID" value="MBT1690138.1"/>
    <property type="molecule type" value="Genomic_DNA"/>
</dbReference>
<dbReference type="GO" id="GO:0016491">
    <property type="term" value="F:oxidoreductase activity"/>
    <property type="evidence" value="ECO:0007669"/>
    <property type="project" value="UniProtKB-KW"/>
</dbReference>
<keyword evidence="4" id="KW-1185">Reference proteome</keyword>
<dbReference type="Proteomes" id="UP001319180">
    <property type="component" value="Unassembled WGS sequence"/>
</dbReference>
<feature type="domain" description="FAD dependent oxidoreductase" evidence="2">
    <location>
        <begin position="5"/>
        <end position="327"/>
    </location>
</feature>
<dbReference type="AlphaFoldDB" id="A0AAP2DDP9"/>
<dbReference type="RefSeq" id="WP_254093357.1">
    <property type="nucleotide sequence ID" value="NZ_JAHESC010000056.1"/>
</dbReference>
<dbReference type="Pfam" id="PF01266">
    <property type="entry name" value="DAO"/>
    <property type="match status" value="1"/>
</dbReference>
<evidence type="ECO:0000259" key="2">
    <source>
        <dbReference type="Pfam" id="PF01266"/>
    </source>
</evidence>
<protein>
    <submittedName>
        <fullName evidence="3">FAD-binding oxidoreductase</fullName>
    </submittedName>
</protein>
<evidence type="ECO:0000256" key="1">
    <source>
        <dbReference type="ARBA" id="ARBA00023002"/>
    </source>
</evidence>
<keyword evidence="1" id="KW-0560">Oxidoreductase</keyword>
<reference evidence="3 4" key="1">
    <citation type="submission" date="2021-05" db="EMBL/GenBank/DDBJ databases">
        <title>A Polyphasic approach of four new species of the genus Ohtaekwangia: Ohtaekwangia histidinii sp. nov., Ohtaekwangia cretensis sp. nov., Ohtaekwangia indiensis sp. nov., Ohtaekwangia reichenbachii sp. nov. from diverse environment.</title>
        <authorList>
            <person name="Octaviana S."/>
        </authorList>
    </citation>
    <scope>NUCLEOTIDE SEQUENCE [LARGE SCALE GENOMIC DNA]</scope>
    <source>
        <strain evidence="3 4">PWU37</strain>
    </source>
</reference>
<comment type="caution">
    <text evidence="3">The sequence shown here is derived from an EMBL/GenBank/DDBJ whole genome shotgun (WGS) entry which is preliminary data.</text>
</comment>
<dbReference type="PANTHER" id="PTHR13847:SF289">
    <property type="entry name" value="GLYCINE OXIDASE"/>
    <property type="match status" value="1"/>
</dbReference>
<dbReference type="Gene3D" id="3.50.50.60">
    <property type="entry name" value="FAD/NAD(P)-binding domain"/>
    <property type="match status" value="1"/>
</dbReference>
<gene>
    <name evidence="3" type="ORF">KK078_26475</name>
</gene>
<dbReference type="SUPFAM" id="SSF51905">
    <property type="entry name" value="FAD/NAD(P)-binding domain"/>
    <property type="match status" value="1"/>
</dbReference>
<accession>A0AAP2DDP9</accession>
<evidence type="ECO:0000313" key="4">
    <source>
        <dbReference type="Proteomes" id="UP001319180"/>
    </source>
</evidence>
<evidence type="ECO:0000313" key="3">
    <source>
        <dbReference type="EMBL" id="MBT1690138.1"/>
    </source>
</evidence>
<organism evidence="3 4">
    <name type="scientific">Dawidia soli</name>
    <dbReference type="NCBI Taxonomy" id="2782352"/>
    <lineage>
        <taxon>Bacteria</taxon>
        <taxon>Pseudomonadati</taxon>
        <taxon>Bacteroidota</taxon>
        <taxon>Cytophagia</taxon>
        <taxon>Cytophagales</taxon>
        <taxon>Chryseotaleaceae</taxon>
        <taxon>Dawidia</taxon>
    </lineage>
</organism>
<proteinExistence type="predicted"/>
<dbReference type="InterPro" id="IPR036188">
    <property type="entry name" value="FAD/NAD-bd_sf"/>
</dbReference>